<dbReference type="InterPro" id="IPR050320">
    <property type="entry name" value="N5-glutamine_MTase"/>
</dbReference>
<keyword evidence="4" id="KW-0949">S-adenosyl-L-methionine</keyword>
<dbReference type="InterPro" id="IPR019874">
    <property type="entry name" value="RF_methyltr_PrmC"/>
</dbReference>
<dbReference type="GO" id="GO:0102559">
    <property type="term" value="F:peptide chain release factor N(5)-glutamine methyltransferase activity"/>
    <property type="evidence" value="ECO:0007669"/>
    <property type="project" value="UniProtKB-EC"/>
</dbReference>
<dbReference type="NCBIfam" id="TIGR03534">
    <property type="entry name" value="RF_mod_PrmC"/>
    <property type="match status" value="1"/>
</dbReference>
<organism evidence="9">
    <name type="scientific">freshwater metagenome</name>
    <dbReference type="NCBI Taxonomy" id="449393"/>
    <lineage>
        <taxon>unclassified sequences</taxon>
        <taxon>metagenomes</taxon>
        <taxon>ecological metagenomes</taxon>
    </lineage>
</organism>
<keyword evidence="3" id="KW-0808">Transferase</keyword>
<evidence type="ECO:0000256" key="3">
    <source>
        <dbReference type="ARBA" id="ARBA00022679"/>
    </source>
</evidence>
<evidence type="ECO:0000256" key="6">
    <source>
        <dbReference type="SAM" id="MobiDB-lite"/>
    </source>
</evidence>
<evidence type="ECO:0000256" key="1">
    <source>
        <dbReference type="ARBA" id="ARBA00012771"/>
    </source>
</evidence>
<dbReference type="AlphaFoldDB" id="A0A6J7HS15"/>
<feature type="domain" description="Release factor glutamine methyltransferase N-terminal" evidence="8">
    <location>
        <begin position="30"/>
        <end position="101"/>
    </location>
</feature>
<evidence type="ECO:0000256" key="2">
    <source>
        <dbReference type="ARBA" id="ARBA00022603"/>
    </source>
</evidence>
<dbReference type="CDD" id="cd02440">
    <property type="entry name" value="AdoMet_MTases"/>
    <property type="match status" value="1"/>
</dbReference>
<sequence>MSPAPGETPAGPAADPGPRAHPVGAGTVGEAIRRLAARFAATGLDSPRLDAELLVADAIGADRARLFLSPDRALTAEQAARIADHEDGRAVRRASVAHLLGVRGFRHLDLRVDGRVLVPRPETELLVEVGLELPAGATVVDVGTGSGAIALALEDERPDLVVHATDVSADALDVARRNAEDHGSRVVFHEADLLDGLPPLGRPLAVLSNPPYVPDGDLASLPPEVAGHDPHLALFGGPDGLDVVRRLLPAARARGASLVAVEIGRGQAEATAELARAAGFATTEIRDDLAGIGRVVVGRAGEAA</sequence>
<dbReference type="GO" id="GO:0003676">
    <property type="term" value="F:nucleic acid binding"/>
    <property type="evidence" value="ECO:0007669"/>
    <property type="project" value="InterPro"/>
</dbReference>
<feature type="domain" description="Methyltransferase small" evidence="7">
    <location>
        <begin position="123"/>
        <end position="214"/>
    </location>
</feature>
<gene>
    <name evidence="9" type="ORF">UFOPK3564_01841</name>
</gene>
<dbReference type="SUPFAM" id="SSF53335">
    <property type="entry name" value="S-adenosyl-L-methionine-dependent methyltransferases"/>
    <property type="match status" value="1"/>
</dbReference>
<dbReference type="GO" id="GO:0032259">
    <property type="term" value="P:methylation"/>
    <property type="evidence" value="ECO:0007669"/>
    <property type="project" value="UniProtKB-KW"/>
</dbReference>
<dbReference type="Pfam" id="PF05175">
    <property type="entry name" value="MTS"/>
    <property type="match status" value="1"/>
</dbReference>
<dbReference type="InterPro" id="IPR002052">
    <property type="entry name" value="DNA_methylase_N6_adenine_CS"/>
</dbReference>
<dbReference type="InterPro" id="IPR029063">
    <property type="entry name" value="SAM-dependent_MTases_sf"/>
</dbReference>
<dbReference type="PROSITE" id="PS00092">
    <property type="entry name" value="N6_MTASE"/>
    <property type="match status" value="1"/>
</dbReference>
<dbReference type="InterPro" id="IPR004556">
    <property type="entry name" value="HemK-like"/>
</dbReference>
<dbReference type="Gene3D" id="3.40.50.150">
    <property type="entry name" value="Vaccinia Virus protein VP39"/>
    <property type="match status" value="1"/>
</dbReference>
<proteinExistence type="inferred from homology"/>
<evidence type="ECO:0000259" key="7">
    <source>
        <dbReference type="Pfam" id="PF05175"/>
    </source>
</evidence>
<protein>
    <recommendedName>
        <fullName evidence="1">peptide chain release factor N(5)-glutamine methyltransferase</fullName>
        <ecNumber evidence="1">2.1.1.297</ecNumber>
    </recommendedName>
</protein>
<dbReference type="EMBL" id="CAFBMK010000107">
    <property type="protein sequence ID" value="CAB4921156.1"/>
    <property type="molecule type" value="Genomic_DNA"/>
</dbReference>
<evidence type="ECO:0000259" key="8">
    <source>
        <dbReference type="Pfam" id="PF17827"/>
    </source>
</evidence>
<evidence type="ECO:0000313" key="9">
    <source>
        <dbReference type="EMBL" id="CAB4921156.1"/>
    </source>
</evidence>
<reference evidence="9" key="1">
    <citation type="submission" date="2020-05" db="EMBL/GenBank/DDBJ databases">
        <authorList>
            <person name="Chiriac C."/>
            <person name="Salcher M."/>
            <person name="Ghai R."/>
            <person name="Kavagutti S V."/>
        </authorList>
    </citation>
    <scope>NUCLEOTIDE SEQUENCE</scope>
</reference>
<feature type="region of interest" description="Disordered" evidence="6">
    <location>
        <begin position="1"/>
        <end position="25"/>
    </location>
</feature>
<dbReference type="HAMAP" id="MF_02126">
    <property type="entry name" value="RF_methyltr_PrmC"/>
    <property type="match status" value="1"/>
</dbReference>
<feature type="compositionally biased region" description="Low complexity" evidence="6">
    <location>
        <begin position="1"/>
        <end position="22"/>
    </location>
</feature>
<dbReference type="EC" id="2.1.1.297" evidence="1"/>
<dbReference type="PANTHER" id="PTHR18895:SF74">
    <property type="entry name" value="MTRF1L RELEASE FACTOR GLUTAMINE METHYLTRANSFERASE"/>
    <property type="match status" value="1"/>
</dbReference>
<name>A0A6J7HS15_9ZZZZ</name>
<dbReference type="InterPro" id="IPR007848">
    <property type="entry name" value="Small_mtfrase_dom"/>
</dbReference>
<keyword evidence="2" id="KW-0489">Methyltransferase</keyword>
<dbReference type="Pfam" id="PF17827">
    <property type="entry name" value="PrmC_N"/>
    <property type="match status" value="1"/>
</dbReference>
<dbReference type="PANTHER" id="PTHR18895">
    <property type="entry name" value="HEMK METHYLTRANSFERASE"/>
    <property type="match status" value="1"/>
</dbReference>
<dbReference type="InterPro" id="IPR040758">
    <property type="entry name" value="PrmC_N"/>
</dbReference>
<dbReference type="NCBIfam" id="TIGR00536">
    <property type="entry name" value="hemK_fam"/>
    <property type="match status" value="1"/>
</dbReference>
<evidence type="ECO:0000256" key="5">
    <source>
        <dbReference type="ARBA" id="ARBA00048391"/>
    </source>
</evidence>
<dbReference type="Gene3D" id="1.10.8.10">
    <property type="entry name" value="DNA helicase RuvA subunit, C-terminal domain"/>
    <property type="match status" value="1"/>
</dbReference>
<evidence type="ECO:0000256" key="4">
    <source>
        <dbReference type="ARBA" id="ARBA00022691"/>
    </source>
</evidence>
<accession>A0A6J7HS15</accession>
<comment type="catalytic activity">
    <reaction evidence="5">
        <text>L-glutaminyl-[peptide chain release factor] + S-adenosyl-L-methionine = N(5)-methyl-L-glutaminyl-[peptide chain release factor] + S-adenosyl-L-homocysteine + H(+)</text>
        <dbReference type="Rhea" id="RHEA:42896"/>
        <dbReference type="Rhea" id="RHEA-COMP:10271"/>
        <dbReference type="Rhea" id="RHEA-COMP:10272"/>
        <dbReference type="ChEBI" id="CHEBI:15378"/>
        <dbReference type="ChEBI" id="CHEBI:30011"/>
        <dbReference type="ChEBI" id="CHEBI:57856"/>
        <dbReference type="ChEBI" id="CHEBI:59789"/>
        <dbReference type="ChEBI" id="CHEBI:61891"/>
        <dbReference type="EC" id="2.1.1.297"/>
    </reaction>
</comment>